<organism evidence="1 2">
    <name type="scientific">Pleurodeles waltl</name>
    <name type="common">Iberian ribbed newt</name>
    <dbReference type="NCBI Taxonomy" id="8319"/>
    <lineage>
        <taxon>Eukaryota</taxon>
        <taxon>Metazoa</taxon>
        <taxon>Chordata</taxon>
        <taxon>Craniata</taxon>
        <taxon>Vertebrata</taxon>
        <taxon>Euteleostomi</taxon>
        <taxon>Amphibia</taxon>
        <taxon>Batrachia</taxon>
        <taxon>Caudata</taxon>
        <taxon>Salamandroidea</taxon>
        <taxon>Salamandridae</taxon>
        <taxon>Pleurodelinae</taxon>
        <taxon>Pleurodeles</taxon>
    </lineage>
</organism>
<name>A0AAV7Q1J1_PLEWA</name>
<sequence length="164" mass="17385">MAHRMVALSGGGSGTQMSTSGRCYQQLCARCSHSLYGRSYSAFLVEGADIRRGEGAGWHWTGYPKGVLHADAGKSAGSRSRDGTGLWVPEGCPACRPRDLSGTHTPVPSMKTGDLSGQPLTGWHWAVVPQGCPACRHRDLGGTHTPVPSMKARGSRDVLVINLD</sequence>
<protein>
    <submittedName>
        <fullName evidence="1">Uncharacterized protein</fullName>
    </submittedName>
</protein>
<reference evidence="1" key="1">
    <citation type="journal article" date="2022" name="bioRxiv">
        <title>Sequencing and chromosome-scale assembly of the giantPleurodeles waltlgenome.</title>
        <authorList>
            <person name="Brown T."/>
            <person name="Elewa A."/>
            <person name="Iarovenko S."/>
            <person name="Subramanian E."/>
            <person name="Araus A.J."/>
            <person name="Petzold A."/>
            <person name="Susuki M."/>
            <person name="Suzuki K.-i.T."/>
            <person name="Hayashi T."/>
            <person name="Toyoda A."/>
            <person name="Oliveira C."/>
            <person name="Osipova E."/>
            <person name="Leigh N.D."/>
            <person name="Simon A."/>
            <person name="Yun M.H."/>
        </authorList>
    </citation>
    <scope>NUCLEOTIDE SEQUENCE</scope>
    <source>
        <strain evidence="1">20211129_DDA</strain>
        <tissue evidence="1">Liver</tissue>
    </source>
</reference>
<accession>A0AAV7Q1J1</accession>
<gene>
    <name evidence="1" type="ORF">NDU88_011403</name>
</gene>
<comment type="caution">
    <text evidence="1">The sequence shown here is derived from an EMBL/GenBank/DDBJ whole genome shotgun (WGS) entry which is preliminary data.</text>
</comment>
<proteinExistence type="predicted"/>
<dbReference type="EMBL" id="JANPWB010000011">
    <property type="protein sequence ID" value="KAJ1133105.1"/>
    <property type="molecule type" value="Genomic_DNA"/>
</dbReference>
<evidence type="ECO:0000313" key="2">
    <source>
        <dbReference type="Proteomes" id="UP001066276"/>
    </source>
</evidence>
<dbReference type="AlphaFoldDB" id="A0AAV7Q1J1"/>
<keyword evidence="2" id="KW-1185">Reference proteome</keyword>
<dbReference type="Proteomes" id="UP001066276">
    <property type="component" value="Chromosome 7"/>
</dbReference>
<evidence type="ECO:0000313" key="1">
    <source>
        <dbReference type="EMBL" id="KAJ1133105.1"/>
    </source>
</evidence>